<reference evidence="18" key="1">
    <citation type="journal article" date="2011" name="Virol. J.">
        <title>Isolation and Characterization of a Novel Alphanodavirus.</title>
        <authorList>
            <person name="Bai H."/>
            <person name="Wang Y."/>
            <person name="Li X."/>
            <person name="Mao H."/>
            <person name="Li Y."/>
            <person name="Han S."/>
            <person name="Shi Z."/>
            <person name="Chen X."/>
        </authorList>
    </citation>
    <scope>NUCLEOTIDE SEQUENCE</scope>
</reference>
<evidence type="ECO:0000256" key="15">
    <source>
        <dbReference type="ARBA" id="ARBA00046389"/>
    </source>
</evidence>
<evidence type="ECO:0000256" key="6">
    <source>
        <dbReference type="ARBA" id="ARBA00022679"/>
    </source>
</evidence>
<evidence type="ECO:0000256" key="11">
    <source>
        <dbReference type="ARBA" id="ARBA00023147"/>
    </source>
</evidence>
<evidence type="ECO:0000256" key="3">
    <source>
        <dbReference type="ARBA" id="ARBA00012494"/>
    </source>
</evidence>
<dbReference type="EC" id="2.7.7.48" evidence="3"/>
<evidence type="ECO:0000256" key="12">
    <source>
        <dbReference type="ARBA" id="ARBA00032757"/>
    </source>
</evidence>
<comment type="cofactor">
    <cofactor evidence="1">
        <name>Mn(2+)</name>
        <dbReference type="ChEBI" id="CHEBI:29035"/>
    </cofactor>
</comment>
<dbReference type="InterPro" id="IPR043502">
    <property type="entry name" value="DNA/RNA_pol_sf"/>
</dbReference>
<comment type="similarity">
    <text evidence="2">Belongs to the nodaviridae RNA polymerase family.</text>
</comment>
<gene>
    <name evidence="18" type="primary">RdRp</name>
</gene>
<dbReference type="GO" id="GO:0044193">
    <property type="term" value="C:host cell mitochondrial outer membrane"/>
    <property type="evidence" value="ECO:0007669"/>
    <property type="project" value="UniProtKB-SubCell"/>
</dbReference>
<evidence type="ECO:0000259" key="17">
    <source>
        <dbReference type="Pfam" id="PF19222"/>
    </source>
</evidence>
<comment type="function">
    <text evidence="14">RNA-dependent RNA polymerase, which replicates the viral genome composed of 2 RNA segments, RNA1 and RNA2. Does not need an exogenous primer. Also possesses a terminal nucleotidyl transferase (TNTase) activity. The TNTase catalyzes the addition of nucleotide to the 3'-end of plus- and minus-stranded RNAs, probably to repair the 3'-end nucleotide loss. Forms the open necked connection to the cytosol of the virus-induced replication vesicles. Mediates viral RNA1 recruitment.</text>
</comment>
<keyword evidence="7" id="KW-0548">Nucleotidyltransferase</keyword>
<evidence type="ECO:0000256" key="4">
    <source>
        <dbReference type="ARBA" id="ARBA00022412"/>
    </source>
</evidence>
<proteinExistence type="inferred from homology"/>
<evidence type="ECO:0000256" key="10">
    <source>
        <dbReference type="ARBA" id="ARBA00023136"/>
    </source>
</evidence>
<dbReference type="SUPFAM" id="SSF56672">
    <property type="entry name" value="DNA/RNA polymerases"/>
    <property type="match status" value="1"/>
</dbReference>
<dbReference type="CDD" id="cd23173">
    <property type="entry name" value="ps-ssRNAv_Nodaviridae_RdRp"/>
    <property type="match status" value="1"/>
</dbReference>
<keyword evidence="11" id="KW-1045">Host mitochondrion</keyword>
<evidence type="ECO:0000256" key="7">
    <source>
        <dbReference type="ARBA" id="ARBA00022695"/>
    </source>
</evidence>
<evidence type="ECO:0000256" key="2">
    <source>
        <dbReference type="ARBA" id="ARBA00007751"/>
    </source>
</evidence>
<feature type="domain" description="Nodavirus methyltransferase" evidence="17">
    <location>
        <begin position="79"/>
        <end position="220"/>
    </location>
</feature>
<feature type="compositionally biased region" description="Basic residues" evidence="16">
    <location>
        <begin position="971"/>
        <end position="983"/>
    </location>
</feature>
<accession>D6PUS2</accession>
<comment type="subcellular location">
    <subcellularLocation>
        <location evidence="13">Host mitochondrion outer membrane</location>
    </subcellularLocation>
</comment>
<evidence type="ECO:0000256" key="8">
    <source>
        <dbReference type="ARBA" id="ARBA00022870"/>
    </source>
</evidence>
<feature type="region of interest" description="Disordered" evidence="16">
    <location>
        <begin position="844"/>
        <end position="983"/>
    </location>
</feature>
<dbReference type="Pfam" id="PF19222">
    <property type="entry name" value="Noda_Vmethyltr"/>
    <property type="match status" value="1"/>
</dbReference>
<feature type="compositionally biased region" description="Low complexity" evidence="16">
    <location>
        <begin position="867"/>
        <end position="880"/>
    </location>
</feature>
<dbReference type="EMBL" id="GU976287">
    <property type="protein sequence ID" value="ADF97523.1"/>
    <property type="molecule type" value="Genomic_RNA"/>
</dbReference>
<keyword evidence="9" id="KW-1047">Host mitochondrion outer membrane</keyword>
<protein>
    <recommendedName>
        <fullName evidence="4">RNA-directed RNA polymerase</fullName>
        <ecNumber evidence="3">2.7.7.48</ecNumber>
    </recommendedName>
    <alternativeName>
        <fullName evidence="12">RNA replicase</fullName>
    </alternativeName>
</protein>
<sequence>MFVVKREPCPRRKMGGDTEYRPRASAPIRRCVDFVRKVLCRQDIVKMSKLMHRRKTVVPTDFRKKLHHAMRNIPLLSAPADHTHPDAARYRTSVACRIEEVILNAGFRPYSVSMSKRDKYDGCRYYFMQRDYDKEFRDDPITSGNVIMMIDVDYYVDFNRYLQFGNPVMIYTFVPTSAGGPTTDGTFSIENDHIVYRVSGGATYRHEVWDHNHDFVSVKDKHGNLLTYVVEQHTCEFDPQRRIIGYYPVTSVPAHCFVKPDTLGVKRLKFTSDNMNSVRDVVSNTISVACHGSPHSVTIPINLFDAIKIRHDRATKPVIADVERLLQAAEPKIPQASTKAPILFGLLNAKPSANIGATSSIPPAKTFQTLKPLAAEDGKPCGRAVAPPLTTAPAALPARGVNNDHATIIGRVVKTRNTTLPPHEWKKYDDELVNHLVPRAGIGVPWSIERVVETQDRPTQRGRSERAMPSLTQNYANKVRAFIKAEPYNNITDPRNIFTVDNAHQLTYSTFTYAFKEDVLKHQKWFASAMKPGQICDRLRDICEYRDGVIVSDYSRLDGHISQADKNFKRRVYMRWCRVEDRTVLSRVLNQDSNVRGTTSTGVRYDPGTSQLSGSPGTTNDNNLVTLRHDYIALRELGHSSKESWKLINKWVLGASDDRLRAALPGLGESLERVTGLLGHKMESVHFPHGSAILYLGRHYPNPQLYRTSMQDPIRTLARLHLTTAPNSTTERDALYHRATGYLVTDRKTPIIGTWCAKVLQLLDKPTSEPTRDEQYRIDQGPWPQEESEPLKELMCALLNLDASELEDIERLIEIAESVEDLPNGVLNTDHLVKHKIQAAVGHDLLGPAPPVDEPIPCLTIPKPMKTSSEPETPGSESSSATCDNQPLPPSTSTPTTAPMVSSAASTSKDSKMPSTRSSIRSAKAKSTRQQHPSVSIPPTDHNDATQNRDPSKGIPLAMLACSRTGETPIRRRGHTRTHAPQL</sequence>
<organism evidence="18">
    <name type="scientific">Alphanodavirus HB-2007/CHN</name>
    <dbReference type="NCBI Taxonomy" id="756850"/>
    <lineage>
        <taxon>Viruses</taxon>
        <taxon>Riboviria</taxon>
        <taxon>Orthornavirae</taxon>
        <taxon>Kitrinoviricota</taxon>
        <taxon>Magsaviricetes</taxon>
        <taxon>Nodamuvirales</taxon>
        <taxon>Nodaviridae</taxon>
        <taxon>Alphanodavirus</taxon>
    </lineage>
</organism>
<keyword evidence="6" id="KW-0808">Transferase</keyword>
<comment type="subunit">
    <text evidence="15">Homododecamer. Forms 2 stacked rings of 35-nm in diameter, arranged in a crown-like structure at the opening of virus-induced replication vesicles. Interacts with protein B2.</text>
</comment>
<keyword evidence="10" id="KW-0472">Membrane</keyword>
<name>D6PUS2_9VIRU</name>
<feature type="compositionally biased region" description="Low complexity" evidence="16">
    <location>
        <begin position="893"/>
        <end position="908"/>
    </location>
</feature>
<evidence type="ECO:0000256" key="13">
    <source>
        <dbReference type="ARBA" id="ARBA00034692"/>
    </source>
</evidence>
<evidence type="ECO:0000313" key="18">
    <source>
        <dbReference type="EMBL" id="ADF97523.1"/>
    </source>
</evidence>
<feature type="region of interest" description="Disordered" evidence="16">
    <location>
        <begin position="596"/>
        <end position="620"/>
    </location>
</feature>
<evidence type="ECO:0000256" key="1">
    <source>
        <dbReference type="ARBA" id="ARBA00001936"/>
    </source>
</evidence>
<evidence type="ECO:0000256" key="14">
    <source>
        <dbReference type="ARBA" id="ARBA00045317"/>
    </source>
</evidence>
<evidence type="ECO:0000256" key="16">
    <source>
        <dbReference type="SAM" id="MobiDB-lite"/>
    </source>
</evidence>
<keyword evidence="8" id="KW-1043">Host membrane</keyword>
<keyword evidence="5 18" id="KW-0696">RNA-directed RNA polymerase</keyword>
<dbReference type="GO" id="GO:0003968">
    <property type="term" value="F:RNA-directed RNA polymerase activity"/>
    <property type="evidence" value="ECO:0007669"/>
    <property type="project" value="UniProtKB-KW"/>
</dbReference>
<dbReference type="InterPro" id="IPR043647">
    <property type="entry name" value="Noda_Vmethyltr_dom"/>
</dbReference>
<evidence type="ECO:0000256" key="9">
    <source>
        <dbReference type="ARBA" id="ARBA00022983"/>
    </source>
</evidence>
<evidence type="ECO:0000256" key="5">
    <source>
        <dbReference type="ARBA" id="ARBA00022484"/>
    </source>
</evidence>